<evidence type="ECO:0000256" key="1">
    <source>
        <dbReference type="SAM" id="MobiDB-lite"/>
    </source>
</evidence>
<comment type="caution">
    <text evidence="2">The sequence shown here is derived from an EMBL/GenBank/DDBJ whole genome shotgun (WGS) entry which is preliminary data.</text>
</comment>
<name>A0A1X2I9P0_9FUNG</name>
<dbReference type="AlphaFoldDB" id="A0A1X2I9P0"/>
<keyword evidence="3" id="KW-1185">Reference proteome</keyword>
<proteinExistence type="predicted"/>
<reference evidence="2 3" key="1">
    <citation type="submission" date="2016-07" db="EMBL/GenBank/DDBJ databases">
        <title>Pervasive Adenine N6-methylation of Active Genes in Fungi.</title>
        <authorList>
            <consortium name="DOE Joint Genome Institute"/>
            <person name="Mondo S.J."/>
            <person name="Dannebaum R.O."/>
            <person name="Kuo R.C."/>
            <person name="Labutti K."/>
            <person name="Haridas S."/>
            <person name="Kuo A."/>
            <person name="Salamov A."/>
            <person name="Ahrendt S.R."/>
            <person name="Lipzen A."/>
            <person name="Sullivan W."/>
            <person name="Andreopoulos W.B."/>
            <person name="Clum A."/>
            <person name="Lindquist E."/>
            <person name="Daum C."/>
            <person name="Ramamoorthy G.K."/>
            <person name="Gryganskyi A."/>
            <person name="Culley D."/>
            <person name="Magnuson J.K."/>
            <person name="James T.Y."/>
            <person name="O'Malley M.A."/>
            <person name="Stajich J.E."/>
            <person name="Spatafora J.W."/>
            <person name="Visel A."/>
            <person name="Grigoriev I.V."/>
        </authorList>
    </citation>
    <scope>NUCLEOTIDE SEQUENCE [LARGE SCALE GENOMIC DNA]</scope>
    <source>
        <strain evidence="2 3">NRRL 1336</strain>
    </source>
</reference>
<gene>
    <name evidence="2" type="ORF">BCR42DRAFT_420419</name>
</gene>
<feature type="region of interest" description="Disordered" evidence="1">
    <location>
        <begin position="1"/>
        <end position="21"/>
    </location>
</feature>
<evidence type="ECO:0000313" key="3">
    <source>
        <dbReference type="Proteomes" id="UP000193560"/>
    </source>
</evidence>
<dbReference type="Proteomes" id="UP000193560">
    <property type="component" value="Unassembled WGS sequence"/>
</dbReference>
<accession>A0A1X2I9P0</accession>
<dbReference type="EMBL" id="MCGE01000019">
    <property type="protein sequence ID" value="ORZ12332.1"/>
    <property type="molecule type" value="Genomic_DNA"/>
</dbReference>
<organism evidence="2 3">
    <name type="scientific">Absidia repens</name>
    <dbReference type="NCBI Taxonomy" id="90262"/>
    <lineage>
        <taxon>Eukaryota</taxon>
        <taxon>Fungi</taxon>
        <taxon>Fungi incertae sedis</taxon>
        <taxon>Mucoromycota</taxon>
        <taxon>Mucoromycotina</taxon>
        <taxon>Mucoromycetes</taxon>
        <taxon>Mucorales</taxon>
        <taxon>Cunninghamellaceae</taxon>
        <taxon>Absidia</taxon>
    </lineage>
</organism>
<evidence type="ECO:0000313" key="2">
    <source>
        <dbReference type="EMBL" id="ORZ12332.1"/>
    </source>
</evidence>
<sequence length="253" mass="28552">MLTRKRGKVHSLSAPQTKVPQQHCQQSDLHHLSLLIQQFSSQLNLMLAQQQGQQQQKHSDNDIGGNIIDKQEQQTNSQCHCHSAYISPSLSTLYPLQYQHVPKSMYDNKTMIPPSVIDTTSHDIPGYTTMSTTPNSMDQYVSMTCAPSPSRHKSKSQSDPLPPLPMVDKEVMNVQKDAIAAEPSSLYLLAKQGSLRSSYNNILNEDQVNDMNAQRKGSKKQLDRSHVRGWWAHGKYKWTQLRKKSISPLFVSG</sequence>
<protein>
    <submittedName>
        <fullName evidence="2">Uncharacterized protein</fullName>
    </submittedName>
</protein>